<dbReference type="AlphaFoldDB" id="A0A857CA42"/>
<protein>
    <submittedName>
        <fullName evidence="1">Histidine phosphatase family protein</fullName>
    </submittedName>
</protein>
<dbReference type="OrthoDB" id="34197at2"/>
<name>A0A857CA42_9HYPH</name>
<dbReference type="Pfam" id="PF00300">
    <property type="entry name" value="His_Phos_1"/>
    <property type="match status" value="1"/>
</dbReference>
<proteinExistence type="predicted"/>
<dbReference type="InterPro" id="IPR029033">
    <property type="entry name" value="His_PPase_superfam"/>
</dbReference>
<evidence type="ECO:0000313" key="2">
    <source>
        <dbReference type="Proteomes" id="UP000435648"/>
    </source>
</evidence>
<organism evidence="1 2">
    <name type="scientific">Stappia indica</name>
    <dbReference type="NCBI Taxonomy" id="538381"/>
    <lineage>
        <taxon>Bacteria</taxon>
        <taxon>Pseudomonadati</taxon>
        <taxon>Pseudomonadota</taxon>
        <taxon>Alphaproteobacteria</taxon>
        <taxon>Hyphomicrobiales</taxon>
        <taxon>Stappiaceae</taxon>
        <taxon>Stappia</taxon>
    </lineage>
</organism>
<dbReference type="KEGG" id="siw:GH266_15375"/>
<dbReference type="SUPFAM" id="SSF53254">
    <property type="entry name" value="Phosphoglycerate mutase-like"/>
    <property type="match status" value="1"/>
</dbReference>
<dbReference type="RefSeq" id="WP_158194611.1">
    <property type="nucleotide sequence ID" value="NZ_CP046908.1"/>
</dbReference>
<gene>
    <name evidence="1" type="ORF">GH266_15375</name>
</gene>
<dbReference type="InterPro" id="IPR013078">
    <property type="entry name" value="His_Pase_superF_clade-1"/>
</dbReference>
<evidence type="ECO:0000313" key="1">
    <source>
        <dbReference type="EMBL" id="QGZ35749.1"/>
    </source>
</evidence>
<sequence>MGLAPADCFYLTHPQVRVDPAVPVPQWSLSEDGARRARTGAGRVDFASLTHLVSSAETKAVETAEIIAAHLGLAVTVDELMHENDRSATGFLPPEEFERVADAFFAQPEISVRGWERACDAQVRIVGRVAAHLERIPQDARVLFVGHGAVGTLLKCHLGGWAIDRRYDQPAGGGFWYGFARAALRDRNATGMAWQPVDG</sequence>
<accession>A0A857CA42</accession>
<dbReference type="Proteomes" id="UP000435648">
    <property type="component" value="Chromosome"/>
</dbReference>
<dbReference type="Gene3D" id="3.40.50.1240">
    <property type="entry name" value="Phosphoglycerate mutase-like"/>
    <property type="match status" value="1"/>
</dbReference>
<reference evidence="1 2" key="1">
    <citation type="submission" date="2019-12" db="EMBL/GenBank/DDBJ databases">
        <title>The genome of Stappia indica PHM037.</title>
        <authorList>
            <person name="Kacar D."/>
            <person name="Galan B."/>
            <person name="Canedo L."/>
            <person name="Rodriguez P."/>
            <person name="de la Calle F."/>
            <person name="Garcia J.L."/>
        </authorList>
    </citation>
    <scope>NUCLEOTIDE SEQUENCE [LARGE SCALE GENOMIC DNA]</scope>
    <source>
        <strain evidence="1 2">PHM037</strain>
    </source>
</reference>
<dbReference type="EMBL" id="CP046908">
    <property type="protein sequence ID" value="QGZ35749.1"/>
    <property type="molecule type" value="Genomic_DNA"/>
</dbReference>